<dbReference type="InterPro" id="IPR043502">
    <property type="entry name" value="DNA/RNA_pol_sf"/>
</dbReference>
<dbReference type="InterPro" id="IPR032567">
    <property type="entry name" value="RTL1-rel"/>
</dbReference>
<evidence type="ECO:0000259" key="3">
    <source>
        <dbReference type="PROSITE" id="PS50158"/>
    </source>
</evidence>
<gene>
    <name evidence="4" type="ORF">glysoja_046244</name>
</gene>
<organism evidence="4">
    <name type="scientific">Glycine soja</name>
    <name type="common">Wild soybean</name>
    <dbReference type="NCBI Taxonomy" id="3848"/>
    <lineage>
        <taxon>Eukaryota</taxon>
        <taxon>Viridiplantae</taxon>
        <taxon>Streptophyta</taxon>
        <taxon>Embryophyta</taxon>
        <taxon>Tracheophyta</taxon>
        <taxon>Spermatophyta</taxon>
        <taxon>Magnoliopsida</taxon>
        <taxon>eudicotyledons</taxon>
        <taxon>Gunneridae</taxon>
        <taxon>Pentapetalae</taxon>
        <taxon>rosids</taxon>
        <taxon>fabids</taxon>
        <taxon>Fabales</taxon>
        <taxon>Fabaceae</taxon>
        <taxon>Papilionoideae</taxon>
        <taxon>50 kb inversion clade</taxon>
        <taxon>NPAAA clade</taxon>
        <taxon>indigoferoid/millettioid clade</taxon>
        <taxon>Phaseoleae</taxon>
        <taxon>Glycine</taxon>
        <taxon>Glycine subgen. Soja</taxon>
    </lineage>
</organism>
<dbReference type="Pfam" id="PF03732">
    <property type="entry name" value="Retrotrans_gag"/>
    <property type="match status" value="1"/>
</dbReference>
<evidence type="ECO:0000313" key="4">
    <source>
        <dbReference type="EMBL" id="KHN10125.1"/>
    </source>
</evidence>
<dbReference type="PANTHER" id="PTHR15503:SF45">
    <property type="entry name" value="RNA-DIRECTED DNA POLYMERASE HOMOLOG"/>
    <property type="match status" value="1"/>
</dbReference>
<feature type="domain" description="CCHC-type" evidence="3">
    <location>
        <begin position="201"/>
        <end position="216"/>
    </location>
</feature>
<keyword evidence="1" id="KW-0863">Zinc-finger</keyword>
<evidence type="ECO:0000256" key="1">
    <source>
        <dbReference type="PROSITE-ProRule" id="PRU00047"/>
    </source>
</evidence>
<dbReference type="SMART" id="SM00343">
    <property type="entry name" value="ZnF_C2HC"/>
    <property type="match status" value="2"/>
</dbReference>
<feature type="region of interest" description="Disordered" evidence="2">
    <location>
        <begin position="231"/>
        <end position="259"/>
    </location>
</feature>
<accession>A0A0B2PLY2</accession>
<dbReference type="GO" id="GO:0008270">
    <property type="term" value="F:zinc ion binding"/>
    <property type="evidence" value="ECO:0007669"/>
    <property type="project" value="UniProtKB-KW"/>
</dbReference>
<name>A0A0B2PLY2_GLYSO</name>
<dbReference type="Pfam" id="PF08284">
    <property type="entry name" value="RVP_2"/>
    <property type="match status" value="1"/>
</dbReference>
<dbReference type="Gene3D" id="2.40.70.10">
    <property type="entry name" value="Acid Proteases"/>
    <property type="match status" value="1"/>
</dbReference>
<dbReference type="InterPro" id="IPR001878">
    <property type="entry name" value="Znf_CCHC"/>
</dbReference>
<dbReference type="Proteomes" id="UP000053555">
    <property type="component" value="Unassembled WGS sequence"/>
</dbReference>
<feature type="compositionally biased region" description="Basic residues" evidence="2">
    <location>
        <begin position="150"/>
        <end position="161"/>
    </location>
</feature>
<evidence type="ECO:0000256" key="2">
    <source>
        <dbReference type="SAM" id="MobiDB-lite"/>
    </source>
</evidence>
<sequence>CLEGQKVAFGTYTLVEEAEYRWENTRQCLDVEGQDVTWDVFKRVFLEKYFPEDVRNKKEMKFLELKQENMTVAEYAAKFEELVRYFPHYQWRDGESSKCVKFLNGLRPEVKQAVNYQGVRQFPLLVNMCQIWDEDSRDRASYYKSIGPMKNKKNGPQHRGKPYSNPPKQYGNRPYNQKIVAMGSAGGSGSKPNTFPTQITCYRCRKPRHISSNCPDKDIIYFNCGQKGHTQRDSSRLKKEQNGGGPNSQTGHPRTTGRVFTLNGTEASKSKDLIQGKCFINGIPLLVLFDSGATYSFISHLCVRKFKLPMSSLNRNLIVGTPTSGSVLTSYVCLDCPVEISSRTFVIDLICLPMSQIDVILGMDWLSSNHVLLNYFDKTVAFDDSGVSKDMMFISANQVVTSLKEDGQVYMILSNLATETKVSMGDLPVVKELPEVFLEDISGLPPEREIEFSIDLVPGARPVSITPYRMSPIKLAELKKQLEELLE</sequence>
<reference evidence="4" key="1">
    <citation type="submission" date="2014-07" db="EMBL/GenBank/DDBJ databases">
        <title>Identification of a novel salt tolerance gene in wild soybean by whole-genome sequencing.</title>
        <authorList>
            <person name="Lam H.-M."/>
            <person name="Qi X."/>
            <person name="Li M.-W."/>
            <person name="Liu X."/>
            <person name="Xie M."/>
            <person name="Ni M."/>
            <person name="Xu X."/>
        </authorList>
    </citation>
    <scope>NUCLEOTIDE SEQUENCE [LARGE SCALE GENOMIC DNA]</scope>
    <source>
        <tissue evidence="4">Root</tissue>
    </source>
</reference>
<feature type="non-terminal residue" evidence="4">
    <location>
        <position position="1"/>
    </location>
</feature>
<dbReference type="AlphaFoldDB" id="A0A0B2PLY2"/>
<dbReference type="PROSITE" id="PS50158">
    <property type="entry name" value="ZF_CCHC"/>
    <property type="match status" value="1"/>
</dbReference>
<feature type="compositionally biased region" description="Basic and acidic residues" evidence="2">
    <location>
        <begin position="231"/>
        <end position="241"/>
    </location>
</feature>
<dbReference type="PANTHER" id="PTHR15503">
    <property type="entry name" value="LDOC1 RELATED"/>
    <property type="match status" value="1"/>
</dbReference>
<dbReference type="CDD" id="cd00303">
    <property type="entry name" value="retropepsin_like"/>
    <property type="match status" value="1"/>
</dbReference>
<dbReference type="InterPro" id="IPR005162">
    <property type="entry name" value="Retrotrans_gag_dom"/>
</dbReference>
<proteinExistence type="predicted"/>
<dbReference type="SUPFAM" id="SSF56672">
    <property type="entry name" value="DNA/RNA polymerases"/>
    <property type="match status" value="1"/>
</dbReference>
<feature type="non-terminal residue" evidence="4">
    <location>
        <position position="487"/>
    </location>
</feature>
<dbReference type="GO" id="GO:0003676">
    <property type="term" value="F:nucleic acid binding"/>
    <property type="evidence" value="ECO:0007669"/>
    <property type="project" value="InterPro"/>
</dbReference>
<dbReference type="Gene3D" id="3.10.10.10">
    <property type="entry name" value="HIV Type 1 Reverse Transcriptase, subunit A, domain 1"/>
    <property type="match status" value="1"/>
</dbReference>
<dbReference type="InterPro" id="IPR021109">
    <property type="entry name" value="Peptidase_aspartic_dom_sf"/>
</dbReference>
<keyword evidence="1" id="KW-0862">Zinc</keyword>
<protein>
    <recommendedName>
        <fullName evidence="3">CCHC-type domain-containing protein</fullName>
    </recommendedName>
</protein>
<feature type="region of interest" description="Disordered" evidence="2">
    <location>
        <begin position="145"/>
        <end position="174"/>
    </location>
</feature>
<keyword evidence="1" id="KW-0479">Metal-binding</keyword>
<dbReference type="InterPro" id="IPR036875">
    <property type="entry name" value="Znf_CCHC_sf"/>
</dbReference>
<dbReference type="SUPFAM" id="SSF50630">
    <property type="entry name" value="Acid proteases"/>
    <property type="match status" value="1"/>
</dbReference>
<dbReference type="SUPFAM" id="SSF57756">
    <property type="entry name" value="Retrovirus zinc finger-like domains"/>
    <property type="match status" value="1"/>
</dbReference>
<dbReference type="Gene3D" id="4.10.60.10">
    <property type="entry name" value="Zinc finger, CCHC-type"/>
    <property type="match status" value="1"/>
</dbReference>
<dbReference type="EMBL" id="KN664789">
    <property type="protein sequence ID" value="KHN10125.1"/>
    <property type="molecule type" value="Genomic_DNA"/>
</dbReference>